<dbReference type="Gramene" id="PGSC0003DMT400062631">
    <property type="protein sequence ID" value="PGSC0003DMT400062631"/>
    <property type="gene ID" value="PGSC0003DMG400024372"/>
</dbReference>
<dbReference type="AlphaFoldDB" id="M1C9C0"/>
<dbReference type="EnsemblPlants" id="PGSC0003DMT400062631">
    <property type="protein sequence ID" value="PGSC0003DMT400062631"/>
    <property type="gene ID" value="PGSC0003DMG400024372"/>
</dbReference>
<proteinExistence type="predicted"/>
<reference evidence="3" key="1">
    <citation type="journal article" date="2011" name="Nature">
        <title>Genome sequence and analysis of the tuber crop potato.</title>
        <authorList>
            <consortium name="The Potato Genome Sequencing Consortium"/>
        </authorList>
    </citation>
    <scope>NUCLEOTIDE SEQUENCE [LARGE SCALE GENOMIC DNA]</scope>
    <source>
        <strain evidence="3">cv. DM1-3 516 R44</strain>
    </source>
</reference>
<sequence>MTITRDVHFSENEQWDWKNSRKSGKRSLEANISPPEEQKIKHWQQEQEDDHPVKGRKLLSDIYQRCNVAIYEPAGPVKAFQDPKWKKIMETIYEPETQNGRKQWRRRSS</sequence>
<reference evidence="2" key="2">
    <citation type="submission" date="2015-06" db="UniProtKB">
        <authorList>
            <consortium name="EnsemblPlants"/>
        </authorList>
    </citation>
    <scope>IDENTIFICATION</scope>
    <source>
        <strain evidence="2">DM1-3 516 R44</strain>
    </source>
</reference>
<dbReference type="Proteomes" id="UP000011115">
    <property type="component" value="Unassembled WGS sequence"/>
</dbReference>
<dbReference type="HOGENOM" id="CLU_2188631_0_0_1"/>
<evidence type="ECO:0000313" key="3">
    <source>
        <dbReference type="Proteomes" id="UP000011115"/>
    </source>
</evidence>
<feature type="compositionally biased region" description="Basic and acidic residues" evidence="1">
    <location>
        <begin position="36"/>
        <end position="52"/>
    </location>
</feature>
<protein>
    <submittedName>
        <fullName evidence="2">Uncharacterized protein</fullName>
    </submittedName>
</protein>
<dbReference type="InParanoid" id="M1C9C0"/>
<accession>M1C9C0</accession>
<feature type="region of interest" description="Disordered" evidence="1">
    <location>
        <begin position="16"/>
        <end position="52"/>
    </location>
</feature>
<keyword evidence="3" id="KW-1185">Reference proteome</keyword>
<dbReference type="eggNOG" id="ENOG502T1AX">
    <property type="taxonomic scope" value="Eukaryota"/>
</dbReference>
<dbReference type="PaxDb" id="4113-PGSC0003DMT400062631"/>
<evidence type="ECO:0000256" key="1">
    <source>
        <dbReference type="SAM" id="MobiDB-lite"/>
    </source>
</evidence>
<evidence type="ECO:0000313" key="2">
    <source>
        <dbReference type="EnsemblPlants" id="PGSC0003DMT400062631"/>
    </source>
</evidence>
<organism evidence="2 3">
    <name type="scientific">Solanum tuberosum</name>
    <name type="common">Potato</name>
    <dbReference type="NCBI Taxonomy" id="4113"/>
    <lineage>
        <taxon>Eukaryota</taxon>
        <taxon>Viridiplantae</taxon>
        <taxon>Streptophyta</taxon>
        <taxon>Embryophyta</taxon>
        <taxon>Tracheophyta</taxon>
        <taxon>Spermatophyta</taxon>
        <taxon>Magnoliopsida</taxon>
        <taxon>eudicotyledons</taxon>
        <taxon>Gunneridae</taxon>
        <taxon>Pentapetalae</taxon>
        <taxon>asterids</taxon>
        <taxon>lamiids</taxon>
        <taxon>Solanales</taxon>
        <taxon>Solanaceae</taxon>
        <taxon>Solanoideae</taxon>
        <taxon>Solaneae</taxon>
        <taxon>Solanum</taxon>
    </lineage>
</organism>
<name>M1C9C0_SOLTU</name>